<evidence type="ECO:0000313" key="1">
    <source>
        <dbReference type="EMBL" id="QNO56455.1"/>
    </source>
</evidence>
<proteinExistence type="predicted"/>
<dbReference type="EMBL" id="MT631656">
    <property type="protein sequence ID" value="QNO56455.1"/>
    <property type="molecule type" value="Genomic_DNA"/>
</dbReference>
<reference evidence="1" key="1">
    <citation type="submission" date="2020-06" db="EMBL/GenBank/DDBJ databases">
        <title>Unique genomic features of the anaerobic methanotrophic archaea.</title>
        <authorList>
            <person name="Chadwick G.L."/>
            <person name="Skennerton C.T."/>
            <person name="Laso-Perez R."/>
            <person name="Leu A.O."/>
            <person name="Speth D.R."/>
            <person name="Yu H."/>
            <person name="Morgan-Lang C."/>
            <person name="Hatzenpichler R."/>
            <person name="Goudeau D."/>
            <person name="Malmstrom R."/>
            <person name="Brazelton W.J."/>
            <person name="Woyke T."/>
            <person name="Hallam S.J."/>
            <person name="Tyson G.W."/>
            <person name="Wegener G."/>
            <person name="Boetius A."/>
            <person name="Orphan V."/>
        </authorList>
    </citation>
    <scope>NUCLEOTIDE SEQUENCE</scope>
</reference>
<dbReference type="AlphaFoldDB" id="A0A7G9Z871"/>
<gene>
    <name evidence="1" type="ORF">OHJJKADD_00028</name>
</gene>
<protein>
    <submittedName>
        <fullName evidence="1">Uncharacterized protein</fullName>
    </submittedName>
</protein>
<organism evidence="1">
    <name type="scientific">Candidatus Methanophaga sp. ANME-1 ERB7</name>
    <dbReference type="NCBI Taxonomy" id="2759913"/>
    <lineage>
        <taxon>Archaea</taxon>
        <taxon>Methanobacteriati</taxon>
        <taxon>Methanobacteriota</taxon>
        <taxon>Stenosarchaea group</taxon>
        <taxon>Methanomicrobia</taxon>
        <taxon>Candidatus Methanophagales</taxon>
        <taxon>Candidatus Methanophagaceae</taxon>
        <taxon>Candidatus Methanophaga</taxon>
    </lineage>
</organism>
<name>A0A7G9Z871_9EURY</name>
<sequence length="52" mass="5822">MRISTKQNGKCKSQRATDDDKETLAIEYPFRTDAGMICDHATAKKLFKTLSG</sequence>
<accession>A0A7G9Z871</accession>